<dbReference type="Pfam" id="PF13524">
    <property type="entry name" value="Glyco_trans_1_2"/>
    <property type="match status" value="1"/>
</dbReference>
<gene>
    <name evidence="3" type="ORF">SAMN05421543_12030</name>
</gene>
<dbReference type="Proteomes" id="UP000183508">
    <property type="component" value="Unassembled WGS sequence"/>
</dbReference>
<dbReference type="SUPFAM" id="SSF53756">
    <property type="entry name" value="UDP-Glycosyltransferase/glycogen phosphorylase"/>
    <property type="match status" value="1"/>
</dbReference>
<accession>A0A1I7KW80</accession>
<dbReference type="GO" id="GO:0009103">
    <property type="term" value="P:lipopolysaccharide biosynthetic process"/>
    <property type="evidence" value="ECO:0007669"/>
    <property type="project" value="TreeGrafter"/>
</dbReference>
<dbReference type="AlphaFoldDB" id="A0A1I7KW80"/>
<dbReference type="OrthoDB" id="9809622at2"/>
<name>A0A1I7KW80_9BACL</name>
<dbReference type="PANTHER" id="PTHR46401">
    <property type="entry name" value="GLYCOSYLTRANSFERASE WBBK-RELATED"/>
    <property type="match status" value="1"/>
</dbReference>
<evidence type="ECO:0000313" key="4">
    <source>
        <dbReference type="Proteomes" id="UP000183508"/>
    </source>
</evidence>
<proteinExistence type="predicted"/>
<dbReference type="GO" id="GO:0016757">
    <property type="term" value="F:glycosyltransferase activity"/>
    <property type="evidence" value="ECO:0007669"/>
    <property type="project" value="TreeGrafter"/>
</dbReference>
<dbReference type="RefSeq" id="WP_074955106.1">
    <property type="nucleotide sequence ID" value="NZ_FPBV01000020.1"/>
</dbReference>
<evidence type="ECO:0000256" key="1">
    <source>
        <dbReference type="ARBA" id="ARBA00022679"/>
    </source>
</evidence>
<dbReference type="EMBL" id="FPBV01000020">
    <property type="protein sequence ID" value="SFV01733.1"/>
    <property type="molecule type" value="Genomic_DNA"/>
</dbReference>
<reference evidence="4" key="1">
    <citation type="submission" date="2016-10" db="EMBL/GenBank/DDBJ databases">
        <authorList>
            <person name="Varghese N."/>
        </authorList>
    </citation>
    <scope>NUCLEOTIDE SEQUENCE [LARGE SCALE GENOMIC DNA]</scope>
    <source>
        <strain evidence="4">DSM 17980</strain>
    </source>
</reference>
<protein>
    <submittedName>
        <fullName evidence="3">Glycosyltransferase involved in cell wall bisynthesis</fullName>
    </submittedName>
</protein>
<dbReference type="Gene3D" id="3.40.50.2000">
    <property type="entry name" value="Glycogen Phosphorylase B"/>
    <property type="match status" value="1"/>
</dbReference>
<dbReference type="InterPro" id="IPR055259">
    <property type="entry name" value="YkvP/CgeB_Glyco_trans-like"/>
</dbReference>
<evidence type="ECO:0000313" key="3">
    <source>
        <dbReference type="EMBL" id="SFV01733.1"/>
    </source>
</evidence>
<feature type="domain" description="Spore protein YkvP/CgeB glycosyl transferase-like" evidence="2">
    <location>
        <begin position="212"/>
        <end position="322"/>
    </location>
</feature>
<keyword evidence="4" id="KW-1185">Reference proteome</keyword>
<dbReference type="CDD" id="cd03801">
    <property type="entry name" value="GT4_PimA-like"/>
    <property type="match status" value="1"/>
</dbReference>
<evidence type="ECO:0000259" key="2">
    <source>
        <dbReference type="Pfam" id="PF13524"/>
    </source>
</evidence>
<dbReference type="PANTHER" id="PTHR46401:SF2">
    <property type="entry name" value="GLYCOSYLTRANSFERASE WBBK-RELATED"/>
    <property type="match status" value="1"/>
</dbReference>
<sequence length="336" mass="38169">MRVLQCPTEIAGQMGILTKALARAGIESTAYNTFHSYLGYRDHIYNVDPYELEAMMGDAIQHFDVFHFHYGQTMAPDFADLPEIFRLGKPMVMHHWGNDVRTHALASANNPYVYTGDSPPPEQIHQTLTQITRYVRHAIVQDHEVYAYVASYYKRVHVVPIALDVRSIQPSPPSVKEDRPLIVHAPTNPLFKGTAYIEEAIETLREQGLRFRYQRVENVSNQEALALYRSADIVVDQILCGSYGLLAVESMSLGKPVVGYIREDLVKTFPETPPIVSANPDQVYDALKELIQNPVLRVEKGRQGRLYAERHHAAEVVAQQLLRVYREISNEVDVRS</sequence>
<dbReference type="STRING" id="392015.SAMN05421543_12030"/>
<dbReference type="eggNOG" id="COG0438">
    <property type="taxonomic scope" value="Bacteria"/>
</dbReference>
<keyword evidence="1 3" id="KW-0808">Transferase</keyword>
<organism evidence="3 4">
    <name type="scientific">Alicyclobacillus macrosporangiidus</name>
    <dbReference type="NCBI Taxonomy" id="392015"/>
    <lineage>
        <taxon>Bacteria</taxon>
        <taxon>Bacillati</taxon>
        <taxon>Bacillota</taxon>
        <taxon>Bacilli</taxon>
        <taxon>Bacillales</taxon>
        <taxon>Alicyclobacillaceae</taxon>
        <taxon>Alicyclobacillus</taxon>
    </lineage>
</organism>